<name>A0A0E9N461_9BACT</name>
<feature type="region of interest" description="Disordered" evidence="1">
    <location>
        <begin position="583"/>
        <end position="733"/>
    </location>
</feature>
<keyword evidence="4" id="KW-1185">Reference proteome</keyword>
<feature type="chain" id="PRO_5002430222" description="Carbohydrate-binding family V/XII" evidence="2">
    <location>
        <begin position="21"/>
        <end position="733"/>
    </location>
</feature>
<sequence>MRRNTLSLIAGLLFFLFSHAQDANTAFPKEIITAAGQIITIYQPQPENFSGNIITGRSALSVRKSAKAEPVFGAIFYDATVDTDKDSRTALCRSVKITNVKFPGVEDKGKLDTLTKIIETEVPRWNLSISLDALVATIKVENSGTTETFNNNPPKIYYRDKPTTLILLDGDPKIQKEKDLDAERVVNTPFLIFKEGNVWNLYAGGLWYKSASVTEGWVPNKTLSKKVKSVDEQIKKEEAKNNDGKKSEEKPTVTDILVTTEPSELLQTKGAADYKSIQGTSLLYASNTTNQIFKDINTQKTYTVLAGRWYSAASLQGPWEYIASDKLPSDFAKIPEGSEKDEVLANIAGTPAAEEARIDAQIPQTAKVNRKDATIKVEYDGNPKFKKIEGTSLELAENSNVTVIKDELGKFYAVEKGVWFTSDKAKGPWKVSDERPEDVSKIPPSNEAYNTKYVYVYESTPEYVYVGYTPGYMGCYVYGPTVVYGTGYHYAPWFGSVYYPPPVTWGFGFSYNPWTGWSMNFGFSMGFMHFGFSFGGYGGWYGPPMYYPPFRPPYYGGGYYGGGNRINTGDINIGEINVGNGSGNRVDHRGGNRNNIYNNQSGVSTMDKKPGQSLGNNRGNRNPGVNNQLPSQGRQPGVNNQLPNQGGQMRQSRENNNVYADRDGNVYQRDNKGNWNERDNRNNSWNSANNNATRNNMNRESQSRDRGNMRTNNYSRQRSSMGGGGRGGGGRRR</sequence>
<feature type="compositionally biased region" description="Low complexity" evidence="1">
    <location>
        <begin position="682"/>
        <end position="699"/>
    </location>
</feature>
<feature type="signal peptide" evidence="2">
    <location>
        <begin position="1"/>
        <end position="20"/>
    </location>
</feature>
<evidence type="ECO:0000256" key="2">
    <source>
        <dbReference type="SAM" id="SignalP"/>
    </source>
</evidence>
<dbReference type="OrthoDB" id="617622at2"/>
<feature type="compositionally biased region" description="Polar residues" evidence="1">
    <location>
        <begin position="628"/>
        <end position="658"/>
    </location>
</feature>
<gene>
    <name evidence="3" type="ORF">FPE01S_03_06520</name>
</gene>
<feature type="compositionally biased region" description="Polar residues" evidence="1">
    <location>
        <begin position="592"/>
        <end position="604"/>
    </location>
</feature>
<dbReference type="Proteomes" id="UP000033121">
    <property type="component" value="Unassembled WGS sequence"/>
</dbReference>
<dbReference type="RefSeq" id="WP_046370513.1">
    <property type="nucleotide sequence ID" value="NZ_BBWV01000003.1"/>
</dbReference>
<dbReference type="AlphaFoldDB" id="A0A0E9N461"/>
<feature type="compositionally biased region" description="Gly residues" evidence="1">
    <location>
        <begin position="721"/>
        <end position="733"/>
    </location>
</feature>
<evidence type="ECO:0000313" key="4">
    <source>
        <dbReference type="Proteomes" id="UP000033121"/>
    </source>
</evidence>
<feature type="compositionally biased region" description="Low complexity" evidence="1">
    <location>
        <begin position="615"/>
        <end position="627"/>
    </location>
</feature>
<feature type="compositionally biased region" description="Polar residues" evidence="1">
    <location>
        <begin position="709"/>
        <end position="720"/>
    </location>
</feature>
<dbReference type="EMBL" id="BBWV01000003">
    <property type="protein sequence ID" value="GAO44614.1"/>
    <property type="molecule type" value="Genomic_DNA"/>
</dbReference>
<feature type="region of interest" description="Disordered" evidence="1">
    <location>
        <begin position="229"/>
        <end position="251"/>
    </location>
</feature>
<feature type="compositionally biased region" description="Basic and acidic residues" evidence="1">
    <location>
        <begin position="660"/>
        <end position="681"/>
    </location>
</feature>
<dbReference type="STRING" id="1220578.FPE01S_03_06520"/>
<evidence type="ECO:0000313" key="3">
    <source>
        <dbReference type="EMBL" id="GAO44614.1"/>
    </source>
</evidence>
<proteinExistence type="predicted"/>
<keyword evidence="2" id="KW-0732">Signal</keyword>
<organism evidence="3 4">
    <name type="scientific">Flavihumibacter petaseus NBRC 106054</name>
    <dbReference type="NCBI Taxonomy" id="1220578"/>
    <lineage>
        <taxon>Bacteria</taxon>
        <taxon>Pseudomonadati</taxon>
        <taxon>Bacteroidota</taxon>
        <taxon>Chitinophagia</taxon>
        <taxon>Chitinophagales</taxon>
        <taxon>Chitinophagaceae</taxon>
        <taxon>Flavihumibacter</taxon>
    </lineage>
</organism>
<protein>
    <recommendedName>
        <fullName evidence="5">Carbohydrate-binding family V/XII</fullName>
    </recommendedName>
</protein>
<comment type="caution">
    <text evidence="3">The sequence shown here is derived from an EMBL/GenBank/DDBJ whole genome shotgun (WGS) entry which is preliminary data.</text>
</comment>
<accession>A0A0E9N461</accession>
<reference evidence="3 4" key="1">
    <citation type="submission" date="2015-04" db="EMBL/GenBank/DDBJ databases">
        <title>Whole genome shotgun sequence of Flavihumibacter petaseus NBRC 106054.</title>
        <authorList>
            <person name="Miyazawa S."/>
            <person name="Hosoyama A."/>
            <person name="Hashimoto M."/>
            <person name="Noguchi M."/>
            <person name="Tsuchikane K."/>
            <person name="Ohji S."/>
            <person name="Yamazoe A."/>
            <person name="Ichikawa N."/>
            <person name="Kimura A."/>
            <person name="Fujita N."/>
        </authorList>
    </citation>
    <scope>NUCLEOTIDE SEQUENCE [LARGE SCALE GENOMIC DNA]</scope>
    <source>
        <strain evidence="3 4">NBRC 106054</strain>
    </source>
</reference>
<evidence type="ECO:0000256" key="1">
    <source>
        <dbReference type="SAM" id="MobiDB-lite"/>
    </source>
</evidence>
<evidence type="ECO:0008006" key="5">
    <source>
        <dbReference type="Google" id="ProtNLM"/>
    </source>
</evidence>